<sequence>MHPRYYHATARKEILPLVGVATVFVLGRYSYKAWKRMDEEWEDYQWQLRQYEKQMLQSAEAETTTKTIFIDLGSVYTKLATNYPKPEVIATREGDRHLFNGIMYKDGVVEARGRSAMEKFSYSPSSAVTLPWDVLSSSSSDPEQAAKIVEDVLGLALDETLDRIGYDPESSSTALRSVVTVPAVYLRSDVYSAAFANIATTFLPEPVAAVWGAQWKSLLPTEEDRAGRTTLIVDVGGKSIALSMVQKDVVLSSITLPWGGERWIEILIDHLRKESSEPLEDERSLTALQTHARVALAELSAKSRADIHVHYLFADPTNHHLDTSISRSVLEQAIMDDVKEYLVQAAQNESALSPHMPPPTDLSSLFTSSLTQLLELSQKTPMNVNHILLVGGAARAPVIASSLGSALYALMGAESSQKLVVPDNTLLPELTVLGASTMLPSYTYAIDEGLVRLSYP</sequence>
<keyword evidence="1" id="KW-0547">Nucleotide-binding</keyword>
<dbReference type="Gene3D" id="3.90.640.10">
    <property type="entry name" value="Actin, Chain A, domain 4"/>
    <property type="match status" value="1"/>
</dbReference>
<evidence type="ECO:0000313" key="4">
    <source>
        <dbReference type="Proteomes" id="UP000198406"/>
    </source>
</evidence>
<dbReference type="OrthoDB" id="164621at2759"/>
<dbReference type="GO" id="GO:0140662">
    <property type="term" value="F:ATP-dependent protein folding chaperone"/>
    <property type="evidence" value="ECO:0007669"/>
    <property type="project" value="InterPro"/>
</dbReference>
<dbReference type="EMBL" id="BDSP01000202">
    <property type="protein sequence ID" value="GAX23485.1"/>
    <property type="molecule type" value="Genomic_DNA"/>
</dbReference>
<accession>A0A1Z5KBG7</accession>
<keyword evidence="2" id="KW-0067">ATP-binding</keyword>
<dbReference type="InterPro" id="IPR043129">
    <property type="entry name" value="ATPase_NBD"/>
</dbReference>
<dbReference type="Pfam" id="PF00012">
    <property type="entry name" value="HSP70"/>
    <property type="match status" value="1"/>
</dbReference>
<dbReference type="InParanoid" id="A0A1Z5KBG7"/>
<name>A0A1Z5KBG7_FISSO</name>
<evidence type="ECO:0000313" key="3">
    <source>
        <dbReference type="EMBL" id="GAX23485.1"/>
    </source>
</evidence>
<evidence type="ECO:0000256" key="2">
    <source>
        <dbReference type="ARBA" id="ARBA00022840"/>
    </source>
</evidence>
<dbReference type="AlphaFoldDB" id="A0A1Z5KBG7"/>
<evidence type="ECO:0000256" key="1">
    <source>
        <dbReference type="ARBA" id="ARBA00022741"/>
    </source>
</evidence>
<dbReference type="InterPro" id="IPR013126">
    <property type="entry name" value="Hsp_70_fam"/>
</dbReference>
<organism evidence="3 4">
    <name type="scientific">Fistulifera solaris</name>
    <name type="common">Oleaginous diatom</name>
    <dbReference type="NCBI Taxonomy" id="1519565"/>
    <lineage>
        <taxon>Eukaryota</taxon>
        <taxon>Sar</taxon>
        <taxon>Stramenopiles</taxon>
        <taxon>Ochrophyta</taxon>
        <taxon>Bacillariophyta</taxon>
        <taxon>Bacillariophyceae</taxon>
        <taxon>Bacillariophycidae</taxon>
        <taxon>Naviculales</taxon>
        <taxon>Naviculaceae</taxon>
        <taxon>Fistulifera</taxon>
    </lineage>
</organism>
<gene>
    <name evidence="3" type="ORF">FisN_14Hh345</name>
</gene>
<dbReference type="Proteomes" id="UP000198406">
    <property type="component" value="Unassembled WGS sequence"/>
</dbReference>
<dbReference type="GO" id="GO:0005524">
    <property type="term" value="F:ATP binding"/>
    <property type="evidence" value="ECO:0007669"/>
    <property type="project" value="UniProtKB-KW"/>
</dbReference>
<keyword evidence="4" id="KW-1185">Reference proteome</keyword>
<comment type="caution">
    <text evidence="3">The sequence shown here is derived from an EMBL/GenBank/DDBJ whole genome shotgun (WGS) entry which is preliminary data.</text>
</comment>
<dbReference type="Gene3D" id="3.30.420.40">
    <property type="match status" value="2"/>
</dbReference>
<dbReference type="PRINTS" id="PR00301">
    <property type="entry name" value="HEATSHOCK70"/>
</dbReference>
<proteinExistence type="predicted"/>
<dbReference type="SUPFAM" id="SSF53067">
    <property type="entry name" value="Actin-like ATPase domain"/>
    <property type="match status" value="1"/>
</dbReference>
<reference evidence="3 4" key="1">
    <citation type="journal article" date="2015" name="Plant Cell">
        <title>Oil accumulation by the oleaginous diatom Fistulifera solaris as revealed by the genome and transcriptome.</title>
        <authorList>
            <person name="Tanaka T."/>
            <person name="Maeda Y."/>
            <person name="Veluchamy A."/>
            <person name="Tanaka M."/>
            <person name="Abida H."/>
            <person name="Marechal E."/>
            <person name="Bowler C."/>
            <person name="Muto M."/>
            <person name="Sunaga Y."/>
            <person name="Tanaka M."/>
            <person name="Yoshino T."/>
            <person name="Taniguchi T."/>
            <person name="Fukuda Y."/>
            <person name="Nemoto M."/>
            <person name="Matsumoto M."/>
            <person name="Wong P.S."/>
            <person name="Aburatani S."/>
            <person name="Fujibuchi W."/>
        </authorList>
    </citation>
    <scope>NUCLEOTIDE SEQUENCE [LARGE SCALE GENOMIC DNA]</scope>
    <source>
        <strain evidence="3 4">JPCC DA0580</strain>
    </source>
</reference>
<protein>
    <submittedName>
        <fullName evidence="3">Uncharacterized protein</fullName>
    </submittedName>
</protein>